<dbReference type="HOGENOM" id="CLU_018400_3_0_1"/>
<dbReference type="OrthoDB" id="5282002at2759"/>
<dbReference type="InterPro" id="IPR027974">
    <property type="entry name" value="DUF4470"/>
</dbReference>
<reference evidence="2 3" key="2">
    <citation type="journal article" date="2014" name="Proc. Natl. Acad. Sci. U.S.A.">
        <title>Trajectory and genomic determinants of fungal-pathogen speciation and host adaptation.</title>
        <authorList>
            <person name="Hu X."/>
            <person name="Xiao G."/>
            <person name="Zheng P."/>
            <person name="Shang Y."/>
            <person name="Su Y."/>
            <person name="Zhang X."/>
            <person name="Liu X."/>
            <person name="Zhan S."/>
            <person name="St Leger R.J."/>
            <person name="Wang C."/>
        </authorList>
    </citation>
    <scope>GENOME REANNOTATION</scope>
    <source>
        <strain evidence="3">ARSEF 23 / ATCC MYA-3075</strain>
    </source>
</reference>
<dbReference type="Gene3D" id="6.10.140.2220">
    <property type="match status" value="1"/>
</dbReference>
<dbReference type="Pfam" id="PF14737">
    <property type="entry name" value="DUF4470"/>
    <property type="match status" value="1"/>
</dbReference>
<name>E9EV18_METRA</name>
<evidence type="ECO:0000313" key="2">
    <source>
        <dbReference type="EMBL" id="EFZ01271.2"/>
    </source>
</evidence>
<feature type="domain" description="DUF4470" evidence="1">
    <location>
        <begin position="109"/>
        <end position="205"/>
    </location>
</feature>
<sequence>MTTNISRYVCANVGCGEDGKLRCKKCQLVCVSLVRHTREDWRTTRLTTNSTKYCGVSCQREHWTSHKLDCNSPLLKSTWRPQWEAEGRKPAFMTSDAPARSFNHHKKYLWGNMPAFDVLKLEANEGKGYKGDLDLLFAASGDLRNVLRTLADLPNDFCTRVSVVVNDRDFNIVTRNIIMLLLLLMDDDSQRAADHIIHIWYSAFITEELSRTLQGQILKLVEGVCHETTQKQPDDLFPKAFSFTRGSVRLVLTKRSWDAVQSILKPSNLTLQKAQDVRRAVTLAPSRADYRERAFFRQDPSSRFGSFRFRSDGILLPFGLPRNPFNTPNPTLFTDLGAWPMMDSAEPLHGWSLQEVSRASGAAANDVLGKLYYSLLDLIRSVHGRLGHVNISFHLCNLDAAALPQHLGVMRFDRIETSNIADTPYLGPERCVSLLGTLLKEPQANPHATLITLFMNAVPETVTKRDEYASLREELSHVTKYLTPSFSIAPYDADRLRIDSCRDMVRNNDKFFDRYMNACRFNEFSSRLKLEMKSHHTIIDKWPLRIRKRPNQAGAQEEFLRIMGSGHEGCERYVEWRVGG</sequence>
<dbReference type="AlphaFoldDB" id="E9EV18"/>
<reference evidence="2 3" key="1">
    <citation type="journal article" date="2011" name="PLoS Genet.">
        <title>Genome sequencing and comparative transcriptomics of the model entomopathogenic fungi Metarhizium anisopliae and M. acridum.</title>
        <authorList>
            <person name="Gao Q."/>
            <person name="Jin K."/>
            <person name="Ying S.H."/>
            <person name="Zhang Y."/>
            <person name="Xiao G."/>
            <person name="Shang Y."/>
            <person name="Duan Z."/>
            <person name="Hu X."/>
            <person name="Xie X.Q."/>
            <person name="Zhou G."/>
            <person name="Peng G."/>
            <person name="Luo Z."/>
            <person name="Huang W."/>
            <person name="Wang B."/>
            <person name="Fang W."/>
            <person name="Wang S."/>
            <person name="Zhong Y."/>
            <person name="Ma L.J."/>
            <person name="St Leger R.J."/>
            <person name="Zhao G.P."/>
            <person name="Pei Y."/>
            <person name="Feng M.G."/>
            <person name="Xia Y."/>
            <person name="Wang C."/>
        </authorList>
    </citation>
    <scope>NUCLEOTIDE SEQUENCE [LARGE SCALE GENOMIC DNA]</scope>
    <source>
        <strain evidence="3">ARSEF 23 / ATCC MYA-3075</strain>
    </source>
</reference>
<keyword evidence="3" id="KW-1185">Reference proteome</keyword>
<dbReference type="EMBL" id="ADNJ02000003">
    <property type="protein sequence ID" value="EFZ01271.2"/>
    <property type="molecule type" value="Genomic_DNA"/>
</dbReference>
<dbReference type="RefSeq" id="XP_007820056.2">
    <property type="nucleotide sequence ID" value="XM_007821865.2"/>
</dbReference>
<comment type="caution">
    <text evidence="2">The sequence shown here is derived from an EMBL/GenBank/DDBJ whole genome shotgun (WGS) entry which is preliminary data.</text>
</comment>
<dbReference type="Proteomes" id="UP000002498">
    <property type="component" value="Unassembled WGS sequence"/>
</dbReference>
<proteinExistence type="predicted"/>
<dbReference type="KEGG" id="maj:MAA_03867"/>
<dbReference type="SUPFAM" id="SSF144232">
    <property type="entry name" value="HIT/MYND zinc finger-like"/>
    <property type="match status" value="1"/>
</dbReference>
<gene>
    <name evidence="2" type="ORF">MAA_03867</name>
</gene>
<protein>
    <submittedName>
        <fullName evidence="2">MYND finger family protein</fullName>
    </submittedName>
</protein>
<evidence type="ECO:0000313" key="3">
    <source>
        <dbReference type="Proteomes" id="UP000002498"/>
    </source>
</evidence>
<evidence type="ECO:0000259" key="1">
    <source>
        <dbReference type="Pfam" id="PF14737"/>
    </source>
</evidence>
<accession>E9EV18</accession>
<dbReference type="GeneID" id="19258153"/>
<organism evidence="2 3">
    <name type="scientific">Metarhizium robertsii (strain ARSEF 23 / ATCC MYA-3075)</name>
    <name type="common">Metarhizium anisopliae (strain ARSEF 23)</name>
    <dbReference type="NCBI Taxonomy" id="655844"/>
    <lineage>
        <taxon>Eukaryota</taxon>
        <taxon>Fungi</taxon>
        <taxon>Dikarya</taxon>
        <taxon>Ascomycota</taxon>
        <taxon>Pezizomycotina</taxon>
        <taxon>Sordariomycetes</taxon>
        <taxon>Hypocreomycetidae</taxon>
        <taxon>Hypocreales</taxon>
        <taxon>Clavicipitaceae</taxon>
        <taxon>Metarhizium</taxon>
    </lineage>
</organism>